<keyword evidence="4" id="KW-0677">Repeat</keyword>
<evidence type="ECO:0000256" key="3">
    <source>
        <dbReference type="ARBA" id="ARBA00022525"/>
    </source>
</evidence>
<reference evidence="6" key="1">
    <citation type="submission" date="2020-02" db="EMBL/GenBank/DDBJ databases">
        <authorList>
            <person name="Meier V. D."/>
        </authorList>
    </citation>
    <scope>NUCLEOTIDE SEQUENCE</scope>
    <source>
        <strain evidence="6">AVDCRST_MAG09</strain>
    </source>
</reference>
<organism evidence="6">
    <name type="scientific">uncultured Sphingomonas sp</name>
    <dbReference type="NCBI Taxonomy" id="158754"/>
    <lineage>
        <taxon>Bacteria</taxon>
        <taxon>Pseudomonadati</taxon>
        <taxon>Pseudomonadota</taxon>
        <taxon>Alphaproteobacteria</taxon>
        <taxon>Sphingomonadales</taxon>
        <taxon>Sphingomonadaceae</taxon>
        <taxon>Sphingomonas</taxon>
        <taxon>environmental samples</taxon>
    </lineage>
</organism>
<name>A0A6J4TIU3_9SPHN</name>
<keyword evidence="3" id="KW-0964">Secreted</keyword>
<dbReference type="Pfam" id="PF00353">
    <property type="entry name" value="HemolysinCabind"/>
    <property type="match status" value="1"/>
</dbReference>
<dbReference type="InterPro" id="IPR018511">
    <property type="entry name" value="Hemolysin-typ_Ca-bd_CS"/>
</dbReference>
<evidence type="ECO:0000256" key="1">
    <source>
        <dbReference type="ARBA" id="ARBA00001913"/>
    </source>
</evidence>
<dbReference type="Gene3D" id="2.150.10.10">
    <property type="entry name" value="Serralysin-like metalloprotease, C-terminal"/>
    <property type="match status" value="1"/>
</dbReference>
<evidence type="ECO:0000256" key="4">
    <source>
        <dbReference type="ARBA" id="ARBA00022737"/>
    </source>
</evidence>
<dbReference type="Pfam" id="PF08548">
    <property type="entry name" value="Peptidase_M10_C"/>
    <property type="match status" value="1"/>
</dbReference>
<accession>A0A6J4TIU3</accession>
<dbReference type="InterPro" id="IPR001343">
    <property type="entry name" value="Hemolysn_Ca-bd"/>
</dbReference>
<dbReference type="GO" id="GO:0005509">
    <property type="term" value="F:calcium ion binding"/>
    <property type="evidence" value="ECO:0007669"/>
    <property type="project" value="InterPro"/>
</dbReference>
<dbReference type="InterPro" id="IPR013858">
    <property type="entry name" value="Peptidase_M10B_C"/>
</dbReference>
<dbReference type="PRINTS" id="PR00313">
    <property type="entry name" value="CABNDNGRPT"/>
</dbReference>
<gene>
    <name evidence="6" type="ORF">AVDCRST_MAG09-2276</name>
</gene>
<sequence>MTTIDRFAEEKSAYTVRGAGSAPDLETGCAAIRNVLKTLPARPGVYRMQDASGDVLVNIENITGSGHNDILRGDSAANVINGANGQDVLLGGNGADTLTGGAGNDRFVFESAASANGDKVSDFALGDKLDFRSIDPSASTTGDQAFTWLDTGGFTGSAGQLREYNSNGVHYVAGDMNGDKVADFTIQVLGKSDLNSADFLF</sequence>
<proteinExistence type="predicted"/>
<dbReference type="EMBL" id="CADCVZ010000064">
    <property type="protein sequence ID" value="CAA9524405.1"/>
    <property type="molecule type" value="Genomic_DNA"/>
</dbReference>
<feature type="domain" description="Peptidase M10 serralysin C-terminal" evidence="5">
    <location>
        <begin position="58"/>
        <end position="200"/>
    </location>
</feature>
<dbReference type="InterPro" id="IPR011049">
    <property type="entry name" value="Serralysin-like_metalloprot_C"/>
</dbReference>
<evidence type="ECO:0000259" key="5">
    <source>
        <dbReference type="Pfam" id="PF08548"/>
    </source>
</evidence>
<dbReference type="GO" id="GO:0005615">
    <property type="term" value="C:extracellular space"/>
    <property type="evidence" value="ECO:0007669"/>
    <property type="project" value="InterPro"/>
</dbReference>
<evidence type="ECO:0000256" key="2">
    <source>
        <dbReference type="ARBA" id="ARBA00004613"/>
    </source>
</evidence>
<comment type="cofactor">
    <cofactor evidence="1">
        <name>Ca(2+)</name>
        <dbReference type="ChEBI" id="CHEBI:29108"/>
    </cofactor>
</comment>
<evidence type="ECO:0000313" key="6">
    <source>
        <dbReference type="EMBL" id="CAA9524405.1"/>
    </source>
</evidence>
<comment type="subcellular location">
    <subcellularLocation>
        <location evidence="2">Secreted</location>
    </subcellularLocation>
</comment>
<dbReference type="PROSITE" id="PS00330">
    <property type="entry name" value="HEMOLYSIN_CALCIUM"/>
    <property type="match status" value="1"/>
</dbReference>
<protein>
    <submittedName>
        <fullName evidence="6">Excinuclease ABC subunit C</fullName>
    </submittedName>
</protein>
<dbReference type="SUPFAM" id="SSF51120">
    <property type="entry name" value="beta-Roll"/>
    <property type="match status" value="1"/>
</dbReference>
<dbReference type="AlphaFoldDB" id="A0A6J4TIU3"/>